<gene>
    <name evidence="3" type="ORF">ACFFN0_07605</name>
</gene>
<dbReference type="Proteomes" id="UP001589613">
    <property type="component" value="Unassembled WGS sequence"/>
</dbReference>
<dbReference type="Pfam" id="PF03033">
    <property type="entry name" value="Glyco_transf_28"/>
    <property type="match status" value="1"/>
</dbReference>
<dbReference type="SUPFAM" id="SSF53756">
    <property type="entry name" value="UDP-Glycosyltransferase/glycogen phosphorylase"/>
    <property type="match status" value="1"/>
</dbReference>
<dbReference type="InterPro" id="IPR010610">
    <property type="entry name" value="EryCIII-like_C"/>
</dbReference>
<feature type="domain" description="Glycosyltransferase family 28 N-terminal" evidence="1">
    <location>
        <begin position="3"/>
        <end position="60"/>
    </location>
</feature>
<feature type="domain" description="Erythromycin biosynthesis protein CIII-like C-terminal" evidence="2">
    <location>
        <begin position="276"/>
        <end position="361"/>
    </location>
</feature>
<evidence type="ECO:0000313" key="3">
    <source>
        <dbReference type="EMBL" id="MFB9731905.1"/>
    </source>
</evidence>
<sequence>MRIALLAAGSRGDYQPVLAVGRELADRGHEVGVTATREFVGLVQSAGLRPEPVDVDAMAYYRDQLGAHGMPTDLAGQLRMLRGLAELLAPSVRRRLEEMRPRYDGLVLTAMTAGWPALAGWPRAPRVLMMFVPALPTTWGDTSMFSVVPGRSWRNLAAALRVLPTAVRLVAPDPRAALSMGTAPAFVAHSPRLVTPRRVAGRQVRAVGYPFRPLPADTALEPGLAAWLDDGPAPVFVGLGSHTLPAVRTVLAHAVEAAADLGLRVVLQGGSGLEDGLGPDVRVVDDVAHELLFPRTAAVVHHGGAGTTAQALRSGRPQVVVPFTMDQPFFARRVHEIGVGSAPVPAASATRTAFRQALAAAREPGVARRAEDEAAAVALEDGGR</sequence>
<comment type="caution">
    <text evidence="3">The sequence shown here is derived from an EMBL/GenBank/DDBJ whole genome shotgun (WGS) entry which is preliminary data.</text>
</comment>
<dbReference type="RefSeq" id="WP_377466108.1">
    <property type="nucleotide sequence ID" value="NZ_JBHMAX010000015.1"/>
</dbReference>
<dbReference type="PANTHER" id="PTHR48050:SF13">
    <property type="entry name" value="STEROL 3-BETA-GLUCOSYLTRANSFERASE UGT80A2"/>
    <property type="match status" value="1"/>
</dbReference>
<evidence type="ECO:0000259" key="1">
    <source>
        <dbReference type="Pfam" id="PF03033"/>
    </source>
</evidence>
<organism evidence="3 4">
    <name type="scientific">Ornithinimicrobium kibberense</name>
    <dbReference type="NCBI Taxonomy" id="282060"/>
    <lineage>
        <taxon>Bacteria</taxon>
        <taxon>Bacillati</taxon>
        <taxon>Actinomycetota</taxon>
        <taxon>Actinomycetes</taxon>
        <taxon>Micrococcales</taxon>
        <taxon>Ornithinimicrobiaceae</taxon>
        <taxon>Ornithinimicrobium</taxon>
    </lineage>
</organism>
<dbReference type="InterPro" id="IPR050426">
    <property type="entry name" value="Glycosyltransferase_28"/>
</dbReference>
<keyword evidence="4" id="KW-1185">Reference proteome</keyword>
<proteinExistence type="predicted"/>
<dbReference type="InterPro" id="IPR002213">
    <property type="entry name" value="UDP_glucos_trans"/>
</dbReference>
<name>A0ABV5V2A3_9MICO</name>
<evidence type="ECO:0000259" key="2">
    <source>
        <dbReference type="Pfam" id="PF06722"/>
    </source>
</evidence>
<dbReference type="Pfam" id="PF06722">
    <property type="entry name" value="EryCIII-like_C"/>
    <property type="match status" value="1"/>
</dbReference>
<protein>
    <submittedName>
        <fullName evidence="3">Glycosyltransferase</fullName>
    </submittedName>
</protein>
<dbReference type="PANTHER" id="PTHR48050">
    <property type="entry name" value="STEROL 3-BETA-GLUCOSYLTRANSFERASE"/>
    <property type="match status" value="1"/>
</dbReference>
<dbReference type="CDD" id="cd03784">
    <property type="entry name" value="GT1_Gtf-like"/>
    <property type="match status" value="1"/>
</dbReference>
<reference evidence="3 4" key="1">
    <citation type="submission" date="2024-09" db="EMBL/GenBank/DDBJ databases">
        <authorList>
            <person name="Sun Q."/>
            <person name="Mori K."/>
        </authorList>
    </citation>
    <scope>NUCLEOTIDE SEQUENCE [LARGE SCALE GENOMIC DNA]</scope>
    <source>
        <strain evidence="3 4">JCM 12763</strain>
    </source>
</reference>
<dbReference type="Gene3D" id="3.40.50.2000">
    <property type="entry name" value="Glycogen Phosphorylase B"/>
    <property type="match status" value="2"/>
</dbReference>
<feature type="non-terminal residue" evidence="3">
    <location>
        <position position="384"/>
    </location>
</feature>
<accession>A0ABV5V2A3</accession>
<evidence type="ECO:0000313" key="4">
    <source>
        <dbReference type="Proteomes" id="UP001589613"/>
    </source>
</evidence>
<dbReference type="EMBL" id="JBHMAX010000015">
    <property type="protein sequence ID" value="MFB9731905.1"/>
    <property type="molecule type" value="Genomic_DNA"/>
</dbReference>
<dbReference type="InterPro" id="IPR004276">
    <property type="entry name" value="GlycoTrans_28_N"/>
</dbReference>